<sequence length="71" mass="8105">MKDLITIGSHAQLQQETREFKWNESFVDHISLKNSLSNCLSKSAHENYHGLSFDGGGMRGLVFLQILRELK</sequence>
<protein>
    <submittedName>
        <fullName evidence="1">Uncharacterized protein</fullName>
    </submittedName>
</protein>
<organism evidence="1 2">
    <name type="scientific">Caenorhabditis bovis</name>
    <dbReference type="NCBI Taxonomy" id="2654633"/>
    <lineage>
        <taxon>Eukaryota</taxon>
        <taxon>Metazoa</taxon>
        <taxon>Ecdysozoa</taxon>
        <taxon>Nematoda</taxon>
        <taxon>Chromadorea</taxon>
        <taxon>Rhabditida</taxon>
        <taxon>Rhabditina</taxon>
        <taxon>Rhabditomorpha</taxon>
        <taxon>Rhabditoidea</taxon>
        <taxon>Rhabditidae</taxon>
        <taxon>Peloderinae</taxon>
        <taxon>Caenorhabditis</taxon>
    </lineage>
</organism>
<gene>
    <name evidence="1" type="ORF">CBOVIS_LOCUS3334</name>
</gene>
<comment type="caution">
    <text evidence="1">The sequence shown here is derived from an EMBL/GenBank/DDBJ whole genome shotgun (WGS) entry which is preliminary data.</text>
</comment>
<name>A0A8S1EGQ9_9PELO</name>
<proteinExistence type="predicted"/>
<dbReference type="AlphaFoldDB" id="A0A8S1EGQ9"/>
<keyword evidence="2" id="KW-1185">Reference proteome</keyword>
<dbReference type="EMBL" id="CADEPM010000002">
    <property type="protein sequence ID" value="CAB3400378.1"/>
    <property type="molecule type" value="Genomic_DNA"/>
</dbReference>
<reference evidence="1 2" key="1">
    <citation type="submission" date="2020-04" db="EMBL/GenBank/DDBJ databases">
        <authorList>
            <person name="Laetsch R D."/>
            <person name="Stevens L."/>
            <person name="Kumar S."/>
            <person name="Blaxter L. M."/>
        </authorList>
    </citation>
    <scope>NUCLEOTIDE SEQUENCE [LARGE SCALE GENOMIC DNA]</scope>
</reference>
<dbReference type="Proteomes" id="UP000494206">
    <property type="component" value="Unassembled WGS sequence"/>
</dbReference>
<evidence type="ECO:0000313" key="2">
    <source>
        <dbReference type="Proteomes" id="UP000494206"/>
    </source>
</evidence>
<evidence type="ECO:0000313" key="1">
    <source>
        <dbReference type="EMBL" id="CAB3400378.1"/>
    </source>
</evidence>
<accession>A0A8S1EGQ9</accession>